<protein>
    <recommendedName>
        <fullName evidence="2">Nucleolus and neural progenitor protein-like N-terminal domain-containing protein</fullName>
    </recommendedName>
</protein>
<keyword evidence="4" id="KW-1185">Reference proteome</keyword>
<feature type="compositionally biased region" description="Low complexity" evidence="1">
    <location>
        <begin position="343"/>
        <end position="352"/>
    </location>
</feature>
<name>D8PVJ4_SCHCM</name>
<accession>D8PVJ4</accession>
<dbReference type="Proteomes" id="UP000007431">
    <property type="component" value="Unassembled WGS sequence"/>
</dbReference>
<evidence type="ECO:0000313" key="3">
    <source>
        <dbReference type="EMBL" id="EFJ00870.1"/>
    </source>
</evidence>
<gene>
    <name evidence="3" type="ORF">SCHCODRAFT_105217</name>
</gene>
<dbReference type="HOGENOM" id="CLU_057900_0_0_1"/>
<dbReference type="STRING" id="578458.D8PVJ4"/>
<dbReference type="PANTHER" id="PTHR34786:SF1">
    <property type="entry name" value="OS09G0504900 PROTEIN"/>
    <property type="match status" value="1"/>
</dbReference>
<evidence type="ECO:0000259" key="2">
    <source>
        <dbReference type="Pfam" id="PF14780"/>
    </source>
</evidence>
<feature type="non-terminal residue" evidence="3">
    <location>
        <position position="399"/>
    </location>
</feature>
<dbReference type="Pfam" id="PF14780">
    <property type="entry name" value="NEPRO_N"/>
    <property type="match status" value="1"/>
</dbReference>
<reference evidence="3 4" key="1">
    <citation type="journal article" date="2010" name="Nat. Biotechnol.">
        <title>Genome sequence of the model mushroom Schizophyllum commune.</title>
        <authorList>
            <person name="Ohm R.A."/>
            <person name="de Jong J.F."/>
            <person name="Lugones L.G."/>
            <person name="Aerts A."/>
            <person name="Kothe E."/>
            <person name="Stajich J.E."/>
            <person name="de Vries R.P."/>
            <person name="Record E."/>
            <person name="Levasseur A."/>
            <person name="Baker S.E."/>
            <person name="Bartholomew K.A."/>
            <person name="Coutinho P.M."/>
            <person name="Erdmann S."/>
            <person name="Fowler T.J."/>
            <person name="Gathman A.C."/>
            <person name="Lombard V."/>
            <person name="Henrissat B."/>
            <person name="Knabe N."/>
            <person name="Kuees U."/>
            <person name="Lilly W.W."/>
            <person name="Lindquist E."/>
            <person name="Lucas S."/>
            <person name="Magnuson J.K."/>
            <person name="Piumi F."/>
            <person name="Raudaskoski M."/>
            <person name="Salamov A."/>
            <person name="Schmutz J."/>
            <person name="Schwarze F.W.M.R."/>
            <person name="vanKuyk P.A."/>
            <person name="Horton J.S."/>
            <person name="Grigoriev I.V."/>
            <person name="Woesten H.A.B."/>
        </authorList>
    </citation>
    <scope>NUCLEOTIDE SEQUENCE [LARGE SCALE GENOMIC DNA]</scope>
    <source>
        <strain evidence="4">H4-8 / FGSC 9210</strain>
    </source>
</reference>
<dbReference type="RefSeq" id="XP_003035772.1">
    <property type="nucleotide sequence ID" value="XM_003035726.1"/>
</dbReference>
<feature type="region of interest" description="Disordered" evidence="1">
    <location>
        <begin position="343"/>
        <end position="399"/>
    </location>
</feature>
<dbReference type="PANTHER" id="PTHR34786">
    <property type="entry name" value="OS09G0504900 PROTEIN"/>
    <property type="match status" value="1"/>
</dbReference>
<dbReference type="VEuPathDB" id="FungiDB:SCHCODRAFT_02483173"/>
<feature type="region of interest" description="Disordered" evidence="1">
    <location>
        <begin position="213"/>
        <end position="238"/>
    </location>
</feature>
<sequence length="399" mass="44096">MSAAFRREPNPPKPVLSVRSQVDRDLHPAVDTALRDLKKFSRRLHATFDAFSEELQVLDRVFYKGKNQHRSALFWRRVADIRKFSQRIAEYNAPQNVDSCRCSFFGPDVQANSKALKGAWSHVPDNKTMAFILDRFVAGINLLDKAHERLLNAYRAFILEMQSGFFIQLILTLAALASRLDVLVQDLADALRGSWASMYRLFSALNPSEAKKVQKPQAAGALDSDKQDLPPHPPSSTLPVVEELLGGGEDTGETIKRVEAKVPIEPSTGGSMINTPLFDTAKANRPDEAKPAFTIVDDDEDTITVADITAMPGPARKPFLVPLPYNQLTTLFQLEIIAIPPTAPPSRTAPATVHPSKQPGVAASSTKQPKKRPVEDAKAKEQAPKRKKKKDAIDDIFGF</sequence>
<dbReference type="InParanoid" id="D8PVJ4"/>
<dbReference type="GeneID" id="9595479"/>
<feature type="domain" description="Nucleolus and neural progenitor protein-like N-terminal" evidence="2">
    <location>
        <begin position="34"/>
        <end position="191"/>
    </location>
</feature>
<proteinExistence type="predicted"/>
<dbReference type="OrthoDB" id="114080at2759"/>
<dbReference type="EMBL" id="GL377303">
    <property type="protein sequence ID" value="EFJ00870.1"/>
    <property type="molecule type" value="Genomic_DNA"/>
</dbReference>
<evidence type="ECO:0000313" key="4">
    <source>
        <dbReference type="Proteomes" id="UP000007431"/>
    </source>
</evidence>
<dbReference type="InterPro" id="IPR027951">
    <property type="entry name" value="Nepro_N"/>
</dbReference>
<feature type="compositionally biased region" description="Basic and acidic residues" evidence="1">
    <location>
        <begin position="372"/>
        <end position="384"/>
    </location>
</feature>
<dbReference type="OMA" id="ERCANAF"/>
<dbReference type="AlphaFoldDB" id="D8PVJ4"/>
<dbReference type="eggNOG" id="ENOG502RABI">
    <property type="taxonomic scope" value="Eukaryota"/>
</dbReference>
<organism evidence="4">
    <name type="scientific">Schizophyllum commune (strain H4-8 / FGSC 9210)</name>
    <name type="common">Split gill fungus</name>
    <dbReference type="NCBI Taxonomy" id="578458"/>
    <lineage>
        <taxon>Eukaryota</taxon>
        <taxon>Fungi</taxon>
        <taxon>Dikarya</taxon>
        <taxon>Basidiomycota</taxon>
        <taxon>Agaricomycotina</taxon>
        <taxon>Agaricomycetes</taxon>
        <taxon>Agaricomycetidae</taxon>
        <taxon>Agaricales</taxon>
        <taxon>Schizophyllaceae</taxon>
        <taxon>Schizophyllum</taxon>
    </lineage>
</organism>
<dbReference type="KEGG" id="scm:SCHCO_02483173"/>
<evidence type="ECO:0000256" key="1">
    <source>
        <dbReference type="SAM" id="MobiDB-lite"/>
    </source>
</evidence>